<evidence type="ECO:0000256" key="15">
    <source>
        <dbReference type="SAM" id="Coils"/>
    </source>
</evidence>
<dbReference type="AlphaFoldDB" id="A0AAD9ZD42"/>
<dbReference type="EMBL" id="JASNWA010000006">
    <property type="protein sequence ID" value="KAK3174592.1"/>
    <property type="molecule type" value="Genomic_DNA"/>
</dbReference>
<gene>
    <name evidence="16" type="ORF">OEA41_001838</name>
</gene>
<organism evidence="16 17">
    <name type="scientific">Lepraria neglecta</name>
    <dbReference type="NCBI Taxonomy" id="209136"/>
    <lineage>
        <taxon>Eukaryota</taxon>
        <taxon>Fungi</taxon>
        <taxon>Dikarya</taxon>
        <taxon>Ascomycota</taxon>
        <taxon>Pezizomycotina</taxon>
        <taxon>Lecanoromycetes</taxon>
        <taxon>OSLEUM clade</taxon>
        <taxon>Lecanoromycetidae</taxon>
        <taxon>Lecanorales</taxon>
        <taxon>Lecanorineae</taxon>
        <taxon>Stereocaulaceae</taxon>
        <taxon>Lepraria</taxon>
    </lineage>
</organism>
<protein>
    <recommendedName>
        <fullName evidence="4 14">Dol-P-Man:Man(5)GlcNAc(2)-PP-Dol alpha-1,3-mannosyltransferase</fullName>
        <ecNumber evidence="3 14">2.4.1.258</ecNumber>
    </recommendedName>
    <alternativeName>
        <fullName evidence="14">Dol-P-Man-dependent alpha(1-3)-mannosyltransferase</fullName>
    </alternativeName>
</protein>
<evidence type="ECO:0000256" key="11">
    <source>
        <dbReference type="ARBA" id="ARBA00044743"/>
    </source>
</evidence>
<keyword evidence="8 14" id="KW-0256">Endoplasmic reticulum</keyword>
<evidence type="ECO:0000256" key="4">
    <source>
        <dbReference type="ARBA" id="ARBA00015561"/>
    </source>
</evidence>
<feature type="transmembrane region" description="Helical" evidence="14">
    <location>
        <begin position="380"/>
        <end position="400"/>
    </location>
</feature>
<dbReference type="PANTHER" id="PTHR12646:SF0">
    <property type="entry name" value="DOL-P-MAN:MAN(5)GLCNAC(2)-PP-DOL ALPHA-1,3-MANNOSYLTRANSFERASE"/>
    <property type="match status" value="1"/>
</dbReference>
<dbReference type="PANTHER" id="PTHR12646">
    <property type="entry name" value="NOT56 - RELATED"/>
    <property type="match status" value="1"/>
</dbReference>
<evidence type="ECO:0000256" key="8">
    <source>
        <dbReference type="ARBA" id="ARBA00022824"/>
    </source>
</evidence>
<reference evidence="16" key="1">
    <citation type="submission" date="2022-11" db="EMBL/GenBank/DDBJ databases">
        <title>Chromosomal genome sequence assembly and mating type (MAT) locus characterization of the leprose asexual lichenized fungus Lepraria neglecta (Nyl.) Erichsen.</title>
        <authorList>
            <person name="Allen J.L."/>
            <person name="Pfeffer B."/>
        </authorList>
    </citation>
    <scope>NUCLEOTIDE SEQUENCE</scope>
    <source>
        <strain evidence="16">Allen 5258</strain>
    </source>
</reference>
<feature type="transmembrane region" description="Helical" evidence="14">
    <location>
        <begin position="499"/>
        <end position="517"/>
    </location>
</feature>
<comment type="pathway">
    <text evidence="2 14">Protein modification; protein glycosylation.</text>
</comment>
<comment type="caution">
    <text evidence="16">The sequence shown here is derived from an EMBL/GenBank/DDBJ whole genome shotgun (WGS) entry which is preliminary data.</text>
</comment>
<proteinExistence type="inferred from homology"/>
<evidence type="ECO:0000256" key="6">
    <source>
        <dbReference type="ARBA" id="ARBA00022679"/>
    </source>
</evidence>
<comment type="similarity">
    <text evidence="13">Belongs to the glycosyltransferase ALG3 family.</text>
</comment>
<evidence type="ECO:0000256" key="13">
    <source>
        <dbReference type="ARBA" id="ARBA00093457"/>
    </source>
</evidence>
<evidence type="ECO:0000256" key="9">
    <source>
        <dbReference type="ARBA" id="ARBA00022989"/>
    </source>
</evidence>
<dbReference type="Proteomes" id="UP001276659">
    <property type="component" value="Unassembled WGS sequence"/>
</dbReference>
<keyword evidence="6 14" id="KW-0808">Transferase</keyword>
<evidence type="ECO:0000256" key="1">
    <source>
        <dbReference type="ARBA" id="ARBA00004477"/>
    </source>
</evidence>
<feature type="transmembrane region" description="Helical" evidence="14">
    <location>
        <begin position="468"/>
        <end position="487"/>
    </location>
</feature>
<feature type="coiled-coil region" evidence="15">
    <location>
        <begin position="35"/>
        <end position="76"/>
    </location>
</feature>
<feature type="transmembrane region" description="Helical" evidence="14">
    <location>
        <begin position="435"/>
        <end position="456"/>
    </location>
</feature>
<keyword evidence="7 14" id="KW-0812">Transmembrane</keyword>
<evidence type="ECO:0000256" key="10">
    <source>
        <dbReference type="ARBA" id="ARBA00023136"/>
    </source>
</evidence>
<comment type="subcellular location">
    <subcellularLocation>
        <location evidence="1 14">Endoplasmic reticulum membrane</location>
        <topology evidence="1 14">Multi-pass membrane protein</topology>
    </subcellularLocation>
</comment>
<comment type="function">
    <text evidence="11 14">Dol-P-Man:Man(5)GlcNAc(2)-PP-Dol alpha-1,3-mannosyltransferase that operates in the biosynthetic pathway of dolichol-linked oligosaccharides, the glycan precursors employed in protein asparagine (N)-glycosylation. The assembly of dolichol-linked oligosaccharides begins on the cytosolic side of the endoplasmic reticulum membrane and finishes in its lumen. The sequential addition of sugars to dolichol pyrophosphate produces dolichol-linked oligosaccharides containing fourteen sugars, including two GlcNAcs, nine mannoses and three glucoses. Once assembled, the oligosaccharide is transferred from the lipid to nascent proteins by oligosaccharyltransferases. In the lumen of the endoplasmic reticulum, adds the first dolichyl beta-D-mannosyl phosphate derived mannose in an alpha-1,3 linkage to Man(5)GlcNAc(2)-PP-dolichol to produce Man(6)GlcNAc(2)-PP-dolichol.</text>
</comment>
<evidence type="ECO:0000256" key="14">
    <source>
        <dbReference type="RuleBase" id="RU364047"/>
    </source>
</evidence>
<keyword evidence="17" id="KW-1185">Reference proteome</keyword>
<keyword evidence="5 14" id="KW-0328">Glycosyltransferase</keyword>
<keyword evidence="10 14" id="KW-0472">Membrane</keyword>
<dbReference type="Pfam" id="PF05208">
    <property type="entry name" value="ALG3"/>
    <property type="match status" value="1"/>
</dbReference>
<evidence type="ECO:0000313" key="16">
    <source>
        <dbReference type="EMBL" id="KAK3174592.1"/>
    </source>
</evidence>
<feature type="transmembrane region" description="Helical" evidence="14">
    <location>
        <begin position="156"/>
        <end position="174"/>
    </location>
</feature>
<feature type="transmembrane region" description="Helical" evidence="14">
    <location>
        <begin position="219"/>
        <end position="239"/>
    </location>
</feature>
<evidence type="ECO:0000256" key="5">
    <source>
        <dbReference type="ARBA" id="ARBA00022676"/>
    </source>
</evidence>
<dbReference type="EC" id="2.4.1.258" evidence="3 14"/>
<dbReference type="InterPro" id="IPR007873">
    <property type="entry name" value="Glycosyltransferase_ALG3"/>
</dbReference>
<keyword evidence="9 14" id="KW-1133">Transmembrane helix</keyword>
<evidence type="ECO:0000256" key="12">
    <source>
        <dbReference type="ARBA" id="ARBA00049506"/>
    </source>
</evidence>
<feature type="transmembrane region" description="Helical" evidence="14">
    <location>
        <begin position="259"/>
        <end position="280"/>
    </location>
</feature>
<comment type="catalytic activity">
    <reaction evidence="12 14">
        <text>an alpha-D-Man-(1-&gt;2)-alpha-D-Man-(1-&gt;2)-alpha-D-Man-(1-&gt;3)-[alpha-D-Man-(1-&gt;6)]-beta-D-Man-(1-&gt;4)-beta-D-GlcNAc-(1-&gt;4)-alpha-D-GlcNAc-diphospho-di-trans,poly-cis-dolichol + a di-trans,poly-cis-dolichyl beta-D-mannosyl phosphate = an alpha-D-Man-(1-&gt;2)-alpha-D-Man-(1-&gt;2)-alpha-D-Man-(1-&gt;3)-[alpha-D-Man-(1-&gt;3)-alpha-D-Man-(1-&gt;6)]-beta-D-Man-(1-&gt;4)-beta-D-GlcNAc-(1-&gt;4)-alpha-D-GlcNAc-diphospho-di-trans,poly-cis-dolichol + a di-trans,poly-cis-dolichyl phosphate + H(+)</text>
        <dbReference type="Rhea" id="RHEA:29527"/>
        <dbReference type="Rhea" id="RHEA-COMP:19498"/>
        <dbReference type="Rhea" id="RHEA-COMP:19501"/>
        <dbReference type="Rhea" id="RHEA-COMP:19516"/>
        <dbReference type="Rhea" id="RHEA-COMP:19517"/>
        <dbReference type="ChEBI" id="CHEBI:15378"/>
        <dbReference type="ChEBI" id="CHEBI:57683"/>
        <dbReference type="ChEBI" id="CHEBI:58211"/>
        <dbReference type="ChEBI" id="CHEBI:132515"/>
        <dbReference type="ChEBI" id="CHEBI:132516"/>
        <dbReference type="EC" id="2.4.1.258"/>
    </reaction>
    <physiologicalReaction direction="left-to-right" evidence="12 14">
        <dbReference type="Rhea" id="RHEA:29528"/>
    </physiologicalReaction>
</comment>
<evidence type="ECO:0000256" key="2">
    <source>
        <dbReference type="ARBA" id="ARBA00004922"/>
    </source>
</evidence>
<evidence type="ECO:0000313" key="17">
    <source>
        <dbReference type="Proteomes" id="UP001276659"/>
    </source>
</evidence>
<dbReference type="GO" id="GO:0052925">
    <property type="term" value="F:dol-P-Man:Man(5)GlcNAc(2)-PP-Dol alpha-1,3-mannosyltransferase activity"/>
    <property type="evidence" value="ECO:0007669"/>
    <property type="project" value="UniProtKB-EC"/>
</dbReference>
<evidence type="ECO:0000256" key="3">
    <source>
        <dbReference type="ARBA" id="ARBA00011964"/>
    </source>
</evidence>
<name>A0AAD9ZD42_9LECA</name>
<feature type="transmembrane region" description="Helical" evidence="14">
    <location>
        <begin position="292"/>
        <end position="316"/>
    </location>
</feature>
<dbReference type="GO" id="GO:0005789">
    <property type="term" value="C:endoplasmic reticulum membrane"/>
    <property type="evidence" value="ECO:0007669"/>
    <property type="project" value="UniProtKB-SubCell"/>
</dbReference>
<keyword evidence="15" id="KW-0175">Coiled coil</keyword>
<sequence>MIMCHRQQYDREQQVQSASAEREATVDGNSLSQLIRLLMDDHRGAETERQAAEDRKATLQTEHEALRRQIVQVEAEKDDVWAQIDAFKSNMEALSEEVDVDPGSRPKRHTRRIELAIDAKLAEAPKFHLFSQIMGGAMDLYNGAIELATNPKHTRWISPLLFVADACLCALIIWKIPYTEIDWKAYMQQISQYRSAHVYIYNALYRVTNEGTDILRAQYIFMALYLLTLSFVLLCYRTAKAPPYVFPLLILSKRLHSIFLLRLFNDCFAVLALFIAIYFYQRRIFTVGSVAYSFGLGIKMSLLLAAPAIGIILLQVLPFKRAMNAAFLMAQLQFTLAVPFLPANAKGYLGRSFQLDRVFLFKWTVNWRFIGEEIFLSRQFAVTLLVVHAGLLATFALTRWTRPSGLPVSALAKTVFKPIPPFVQQRMALNVNPSFILTSILSSMIIGVLCARSLHYQFYSYIAWSTPFLLWKAGLHAILIYAVWAAQEWAWNVYPSTDLSSKVVVGCLAVQVVGAWWGTRDDFTDMKATGDVDKEEIGHLE</sequence>
<evidence type="ECO:0000256" key="7">
    <source>
        <dbReference type="ARBA" id="ARBA00022692"/>
    </source>
</evidence>
<accession>A0AAD9ZD42</accession>